<feature type="chain" id="PRO_5040820616" evidence="1">
    <location>
        <begin position="28"/>
        <end position="267"/>
    </location>
</feature>
<dbReference type="RefSeq" id="WP_214625471.1">
    <property type="nucleotide sequence ID" value="NZ_JAHGAW010000016.1"/>
</dbReference>
<feature type="signal peptide" evidence="1">
    <location>
        <begin position="1"/>
        <end position="27"/>
    </location>
</feature>
<dbReference type="InterPro" id="IPR006597">
    <property type="entry name" value="Sel1-like"/>
</dbReference>
<dbReference type="SMART" id="SM00671">
    <property type="entry name" value="SEL1"/>
    <property type="match status" value="3"/>
</dbReference>
<dbReference type="Pfam" id="PF08238">
    <property type="entry name" value="Sel1"/>
    <property type="match status" value="3"/>
</dbReference>
<name>A0A9X1DFB2_9SPHN</name>
<evidence type="ECO:0000313" key="3">
    <source>
        <dbReference type="Proteomes" id="UP001138757"/>
    </source>
</evidence>
<organism evidence="2 3">
    <name type="scientific">Sphingobium nicotianae</name>
    <dbReference type="NCBI Taxonomy" id="2782607"/>
    <lineage>
        <taxon>Bacteria</taxon>
        <taxon>Pseudomonadati</taxon>
        <taxon>Pseudomonadota</taxon>
        <taxon>Alphaproteobacteria</taxon>
        <taxon>Sphingomonadales</taxon>
        <taxon>Sphingomonadaceae</taxon>
        <taxon>Sphingobium</taxon>
    </lineage>
</organism>
<keyword evidence="3" id="KW-1185">Reference proteome</keyword>
<dbReference type="Proteomes" id="UP001138757">
    <property type="component" value="Unassembled WGS sequence"/>
</dbReference>
<dbReference type="EMBL" id="JAHGAW010000016">
    <property type="protein sequence ID" value="MBT2189212.1"/>
    <property type="molecule type" value="Genomic_DNA"/>
</dbReference>
<protein>
    <submittedName>
        <fullName evidence="2">Sel1 repeat family protein</fullName>
    </submittedName>
</protein>
<accession>A0A9X1DFB2</accession>
<dbReference type="Gene3D" id="1.25.40.10">
    <property type="entry name" value="Tetratricopeptide repeat domain"/>
    <property type="match status" value="1"/>
</dbReference>
<comment type="caution">
    <text evidence="2">The sequence shown here is derived from an EMBL/GenBank/DDBJ whole genome shotgun (WGS) entry which is preliminary data.</text>
</comment>
<dbReference type="SUPFAM" id="SSF81901">
    <property type="entry name" value="HCP-like"/>
    <property type="match status" value="1"/>
</dbReference>
<dbReference type="InterPro" id="IPR050767">
    <property type="entry name" value="Sel1_AlgK"/>
</dbReference>
<reference evidence="2" key="1">
    <citation type="submission" date="2021-05" db="EMBL/GenBank/DDBJ databases">
        <title>Genome of Sphingobium sp. strain.</title>
        <authorList>
            <person name="Fan R."/>
        </authorList>
    </citation>
    <scope>NUCLEOTIDE SEQUENCE</scope>
    <source>
        <strain evidence="2">H33</strain>
    </source>
</reference>
<proteinExistence type="predicted"/>
<dbReference type="PANTHER" id="PTHR11102">
    <property type="entry name" value="SEL-1-LIKE PROTEIN"/>
    <property type="match status" value="1"/>
</dbReference>
<evidence type="ECO:0000313" key="2">
    <source>
        <dbReference type="EMBL" id="MBT2189212.1"/>
    </source>
</evidence>
<dbReference type="InterPro" id="IPR011990">
    <property type="entry name" value="TPR-like_helical_dom_sf"/>
</dbReference>
<dbReference type="PANTHER" id="PTHR11102:SF160">
    <property type="entry name" value="ERAD-ASSOCIATED E3 UBIQUITIN-PROTEIN LIGASE COMPONENT HRD3"/>
    <property type="match status" value="1"/>
</dbReference>
<sequence>MTRARVPLFAALAAAGLLLADCGGANAAQDNQDKPAAQAAAQNGAAAPDPAALVAALEKMAAAGNGEASYHLGMAYHLGNGVPQDKAKALDAFRKSAELGDPLGAYKLGCYYDGQGEGLVKEDDALALKYKLVAAEAGYALAQQDVGILYGEKSDFNTALGWIAQAAAQGWPDALRIYASIHNGAAGIPKDAATTDAYFTLALRMTDGGDAKQRAWLTAFEAKMSAQDKARADQLVAGYRPAPTALTRKALAGQRAAEELVAAATPD</sequence>
<dbReference type="AlphaFoldDB" id="A0A9X1DFB2"/>
<keyword evidence="1" id="KW-0732">Signal</keyword>
<gene>
    <name evidence="2" type="ORF">KK488_19860</name>
</gene>
<evidence type="ECO:0000256" key="1">
    <source>
        <dbReference type="SAM" id="SignalP"/>
    </source>
</evidence>